<evidence type="ECO:0000259" key="9">
    <source>
        <dbReference type="Pfam" id="PF00136"/>
    </source>
</evidence>
<dbReference type="InterPro" id="IPR050240">
    <property type="entry name" value="DNA_pol_type-B"/>
</dbReference>
<dbReference type="InterPro" id="IPR043502">
    <property type="entry name" value="DNA/RNA_pol_sf"/>
</dbReference>
<evidence type="ECO:0000256" key="5">
    <source>
        <dbReference type="ARBA" id="ARBA00022932"/>
    </source>
</evidence>
<accession>A0A9W4SHS7</accession>
<dbReference type="SUPFAM" id="SSF56672">
    <property type="entry name" value="DNA/RNA polymerases"/>
    <property type="match status" value="1"/>
</dbReference>
<keyword evidence="3" id="KW-0808">Transferase</keyword>
<comment type="catalytic activity">
    <reaction evidence="8">
        <text>DNA(n) + a 2'-deoxyribonucleoside 5'-triphosphate = DNA(n+1) + diphosphate</text>
        <dbReference type="Rhea" id="RHEA:22508"/>
        <dbReference type="Rhea" id="RHEA-COMP:17339"/>
        <dbReference type="Rhea" id="RHEA-COMP:17340"/>
        <dbReference type="ChEBI" id="CHEBI:33019"/>
        <dbReference type="ChEBI" id="CHEBI:61560"/>
        <dbReference type="ChEBI" id="CHEBI:173112"/>
        <dbReference type="EC" id="2.7.7.7"/>
    </reaction>
</comment>
<evidence type="ECO:0000256" key="4">
    <source>
        <dbReference type="ARBA" id="ARBA00022695"/>
    </source>
</evidence>
<dbReference type="Pfam" id="PF00136">
    <property type="entry name" value="DNA_pol_B"/>
    <property type="match status" value="1"/>
</dbReference>
<dbReference type="InterPro" id="IPR023211">
    <property type="entry name" value="DNA_pol_palm_dom_sf"/>
</dbReference>
<dbReference type="OrthoDB" id="6755010at2759"/>
<evidence type="ECO:0000259" key="10">
    <source>
        <dbReference type="Pfam" id="PF03104"/>
    </source>
</evidence>
<dbReference type="InterPro" id="IPR036397">
    <property type="entry name" value="RNaseH_sf"/>
</dbReference>
<keyword evidence="12" id="KW-1185">Reference proteome</keyword>
<comment type="similarity">
    <text evidence="1">Belongs to the DNA polymerase type-B family.</text>
</comment>
<dbReference type="InterPro" id="IPR006134">
    <property type="entry name" value="DNA-dir_DNA_pol_B_multi_dom"/>
</dbReference>
<dbReference type="Pfam" id="PF03104">
    <property type="entry name" value="DNA_pol_B_exo1"/>
    <property type="match status" value="1"/>
</dbReference>
<dbReference type="PANTHER" id="PTHR10322:SF23">
    <property type="entry name" value="DNA POLYMERASE DELTA CATALYTIC SUBUNIT"/>
    <property type="match status" value="1"/>
</dbReference>
<dbReference type="Gene3D" id="3.30.420.10">
    <property type="entry name" value="Ribonuclease H-like superfamily/Ribonuclease H"/>
    <property type="match status" value="1"/>
</dbReference>
<dbReference type="InterPro" id="IPR012337">
    <property type="entry name" value="RNaseH-like_sf"/>
</dbReference>
<comment type="caution">
    <text evidence="11">The sequence shown here is derived from an EMBL/GenBank/DDBJ whole genome shotgun (WGS) entry which is preliminary data.</text>
</comment>
<dbReference type="Proteomes" id="UP001153678">
    <property type="component" value="Unassembled WGS sequence"/>
</dbReference>
<dbReference type="InterPro" id="IPR006172">
    <property type="entry name" value="DNA-dir_DNA_pol_B"/>
</dbReference>
<dbReference type="EMBL" id="CAMKVN010000543">
    <property type="protein sequence ID" value="CAI2169011.1"/>
    <property type="molecule type" value="Genomic_DNA"/>
</dbReference>
<keyword evidence="4" id="KW-0548">Nucleotidyltransferase</keyword>
<dbReference type="SMART" id="SM00486">
    <property type="entry name" value="POLBc"/>
    <property type="match status" value="1"/>
</dbReference>
<feature type="domain" description="DNA-directed DNA polymerase family B exonuclease" evidence="10">
    <location>
        <begin position="23"/>
        <end position="179"/>
    </location>
</feature>
<dbReference type="GO" id="GO:0000166">
    <property type="term" value="F:nucleotide binding"/>
    <property type="evidence" value="ECO:0007669"/>
    <property type="project" value="InterPro"/>
</dbReference>
<reference evidence="11" key="1">
    <citation type="submission" date="2022-08" db="EMBL/GenBank/DDBJ databases">
        <authorList>
            <person name="Kallberg Y."/>
            <person name="Tangrot J."/>
            <person name="Rosling A."/>
        </authorList>
    </citation>
    <scope>NUCLEOTIDE SEQUENCE</scope>
    <source>
        <strain evidence="11">Wild A</strain>
    </source>
</reference>
<protein>
    <recommendedName>
        <fullName evidence="7">DNA polymerase delta catalytic subunit</fullName>
        <ecNumber evidence="2">2.7.7.7</ecNumber>
    </recommendedName>
</protein>
<evidence type="ECO:0000256" key="6">
    <source>
        <dbReference type="ARBA" id="ARBA00023125"/>
    </source>
</evidence>
<dbReference type="GO" id="GO:0003677">
    <property type="term" value="F:DNA binding"/>
    <property type="evidence" value="ECO:0007669"/>
    <property type="project" value="UniProtKB-KW"/>
</dbReference>
<organism evidence="11 12">
    <name type="scientific">Funneliformis geosporum</name>
    <dbReference type="NCBI Taxonomy" id="1117311"/>
    <lineage>
        <taxon>Eukaryota</taxon>
        <taxon>Fungi</taxon>
        <taxon>Fungi incertae sedis</taxon>
        <taxon>Mucoromycota</taxon>
        <taxon>Glomeromycotina</taxon>
        <taxon>Glomeromycetes</taxon>
        <taxon>Glomerales</taxon>
        <taxon>Glomeraceae</taxon>
        <taxon>Funneliformis</taxon>
    </lineage>
</organism>
<evidence type="ECO:0000256" key="1">
    <source>
        <dbReference type="ARBA" id="ARBA00005755"/>
    </source>
</evidence>
<dbReference type="AlphaFoldDB" id="A0A9W4SHS7"/>
<dbReference type="EC" id="2.7.7.7" evidence="2"/>
<evidence type="ECO:0000256" key="2">
    <source>
        <dbReference type="ARBA" id="ARBA00012417"/>
    </source>
</evidence>
<evidence type="ECO:0000256" key="7">
    <source>
        <dbReference type="ARBA" id="ARBA00024411"/>
    </source>
</evidence>
<dbReference type="GO" id="GO:0006261">
    <property type="term" value="P:DNA-templated DNA replication"/>
    <property type="evidence" value="ECO:0007669"/>
    <property type="project" value="TreeGrafter"/>
</dbReference>
<evidence type="ECO:0000256" key="3">
    <source>
        <dbReference type="ARBA" id="ARBA00022679"/>
    </source>
</evidence>
<dbReference type="SUPFAM" id="SSF53098">
    <property type="entry name" value="Ribonuclease H-like"/>
    <property type="match status" value="1"/>
</dbReference>
<dbReference type="GO" id="GO:0003887">
    <property type="term" value="F:DNA-directed DNA polymerase activity"/>
    <property type="evidence" value="ECO:0007669"/>
    <property type="project" value="UniProtKB-KW"/>
</dbReference>
<evidence type="ECO:0000256" key="8">
    <source>
        <dbReference type="ARBA" id="ARBA00049244"/>
    </source>
</evidence>
<dbReference type="Gene3D" id="3.90.1600.10">
    <property type="entry name" value="Palm domain of DNA polymerase"/>
    <property type="match status" value="1"/>
</dbReference>
<name>A0A9W4SHS7_9GLOM</name>
<gene>
    <name evidence="11" type="ORF">FWILDA_LOCUS3866</name>
</gene>
<proteinExistence type="inferred from homology"/>
<sequence>MTTLGIVREVDINTASDDLNPIYYYRKVAHKKKLTLSSWAVLSNYSYKYKGNSSANIYSFQVSVNNYNPINIETYSSRKTGEVPNAKYEEDVMFMICMTVHWKDNPELLKQICLIDVETASDSRLITVVCENQTNLLKAFALCWKCLVLDIHIGFNDSQYDWPFIVEKAKKLGVLEWMFNHMSLKPMSLEKITKWQYQYNMINSLAYYLKECNLDNKVDLPIHCMNKYYERALKETNATMAKQMRKIAEYCIINALRMKVSNLLSASALREGILTSTISERMETESFPSAYVFPPIKGLENKRSVTGLDFASLYLSLIMTYNLSPIKLFYLENMLKHNNIPEEKGLYVKILEYLSSKQNEIKKHLVPLKERKEDMELVIGLMGKEYDSVCFDYSCFDAKQNALKVYMNTFYNTAGDSKSIFFLRELAKDVISAEQRNIKLVADFEYDEAYDNGNGISKEKYWSRIVQISMKEIGILCDEVNTFLREDNGSSYLKIAYKEVLFPVVFTGKKKYYSIRHESKPNFNKELFIRGVEIVDNSCTLHQIIKNILRKTVKDISQTNLNEIIKTAVWRSDKDNKSDLIPKPYLYQIPEPGERFKYVVVENNSLERVGDKMEYPEVARQL</sequence>
<evidence type="ECO:0000313" key="12">
    <source>
        <dbReference type="Proteomes" id="UP001153678"/>
    </source>
</evidence>
<dbReference type="InterPro" id="IPR006133">
    <property type="entry name" value="DNA-dir_DNA_pol_B_exonuc"/>
</dbReference>
<feature type="domain" description="DNA-directed DNA polymerase family B multifunctional" evidence="9">
    <location>
        <begin position="259"/>
        <end position="432"/>
    </location>
</feature>
<keyword evidence="6" id="KW-0238">DNA-binding</keyword>
<dbReference type="PANTHER" id="PTHR10322">
    <property type="entry name" value="DNA POLYMERASE CATALYTIC SUBUNIT"/>
    <property type="match status" value="1"/>
</dbReference>
<evidence type="ECO:0000313" key="11">
    <source>
        <dbReference type="EMBL" id="CAI2169011.1"/>
    </source>
</evidence>
<feature type="non-terminal residue" evidence="11">
    <location>
        <position position="1"/>
    </location>
</feature>
<keyword evidence="5" id="KW-0239">DNA-directed DNA polymerase</keyword>